<name>A0A6L3GMB2_BACFG</name>
<gene>
    <name evidence="2" type="ORF">F3B44_26070</name>
</gene>
<proteinExistence type="predicted"/>
<keyword evidence="1" id="KW-0472">Membrane</keyword>
<feature type="non-terminal residue" evidence="2">
    <location>
        <position position="1"/>
    </location>
</feature>
<reference evidence="2 3" key="1">
    <citation type="journal article" date="2019" name="Nat. Med.">
        <title>A library of human gut bacterial isolates paired with longitudinal multiomics data enables mechanistic microbiome research.</title>
        <authorList>
            <person name="Poyet M."/>
            <person name="Groussin M."/>
            <person name="Gibbons S.M."/>
            <person name="Avila-Pacheco J."/>
            <person name="Jiang X."/>
            <person name="Kearney S.M."/>
            <person name="Perrotta A.R."/>
            <person name="Berdy B."/>
            <person name="Zhao S."/>
            <person name="Lieberman T.D."/>
            <person name="Swanson P.K."/>
            <person name="Smith M."/>
            <person name="Roesemann S."/>
            <person name="Alexander J.E."/>
            <person name="Rich S.A."/>
            <person name="Livny J."/>
            <person name="Vlamakis H."/>
            <person name="Clish C."/>
            <person name="Bullock K."/>
            <person name="Deik A."/>
            <person name="Scott J."/>
            <person name="Pierce K.A."/>
            <person name="Xavier R.J."/>
            <person name="Alm E.J."/>
        </authorList>
    </citation>
    <scope>NUCLEOTIDE SEQUENCE [LARGE SCALE GENOMIC DNA]</scope>
    <source>
        <strain evidence="2 3">BIOML-A106</strain>
    </source>
</reference>
<feature type="transmembrane region" description="Helical" evidence="1">
    <location>
        <begin position="20"/>
        <end position="47"/>
    </location>
</feature>
<keyword evidence="1" id="KW-1133">Transmembrane helix</keyword>
<evidence type="ECO:0000313" key="3">
    <source>
        <dbReference type="Proteomes" id="UP000479773"/>
    </source>
</evidence>
<evidence type="ECO:0000256" key="1">
    <source>
        <dbReference type="SAM" id="Phobius"/>
    </source>
</evidence>
<protein>
    <submittedName>
        <fullName evidence="2">Oligosaccharide repeat unit polymerase</fullName>
    </submittedName>
</protein>
<keyword evidence="1" id="KW-0812">Transmembrane</keyword>
<evidence type="ECO:0000313" key="2">
    <source>
        <dbReference type="EMBL" id="KAA4740540.1"/>
    </source>
</evidence>
<dbReference type="EMBL" id="VWEQ01000194">
    <property type="protein sequence ID" value="KAA4740540.1"/>
    <property type="molecule type" value="Genomic_DNA"/>
</dbReference>
<comment type="caution">
    <text evidence="2">The sequence shown here is derived from an EMBL/GenBank/DDBJ whole genome shotgun (WGS) entry which is preliminary data.</text>
</comment>
<accession>A0A6L3GMB2</accession>
<organism evidence="2 3">
    <name type="scientific">Bacteroides fragilis</name>
    <dbReference type="NCBI Taxonomy" id="817"/>
    <lineage>
        <taxon>Bacteria</taxon>
        <taxon>Pseudomonadati</taxon>
        <taxon>Bacteroidota</taxon>
        <taxon>Bacteroidia</taxon>
        <taxon>Bacteroidales</taxon>
        <taxon>Bacteroidaceae</taxon>
        <taxon>Bacteroides</taxon>
    </lineage>
</organism>
<dbReference type="AlphaFoldDB" id="A0A6L3GMB2"/>
<sequence>MIAVMLFERYEKKNCPEYIISWGVVVFCILMGCFFNAFNTMLVWVIYICNKILLKR</sequence>
<dbReference type="Proteomes" id="UP000479773">
    <property type="component" value="Unassembled WGS sequence"/>
</dbReference>